<dbReference type="FunFam" id="3.30.565.10:FF:000010">
    <property type="entry name" value="Sensor histidine kinase RcsC"/>
    <property type="match status" value="1"/>
</dbReference>
<dbReference type="PROSITE" id="PS50109">
    <property type="entry name" value="HIS_KIN"/>
    <property type="match status" value="1"/>
</dbReference>
<dbReference type="Proteomes" id="UP000280507">
    <property type="component" value="Unassembled WGS sequence"/>
</dbReference>
<evidence type="ECO:0000256" key="5">
    <source>
        <dbReference type="SAM" id="Phobius"/>
    </source>
</evidence>
<evidence type="ECO:0000313" key="7">
    <source>
        <dbReference type="EMBL" id="RNF49720.1"/>
    </source>
</evidence>
<feature type="transmembrane region" description="Helical" evidence="5">
    <location>
        <begin position="20"/>
        <end position="38"/>
    </location>
</feature>
<dbReference type="SUPFAM" id="SSF55874">
    <property type="entry name" value="ATPase domain of HSP90 chaperone/DNA topoisomerase II/histidine kinase"/>
    <property type="match status" value="1"/>
</dbReference>
<dbReference type="InterPro" id="IPR004358">
    <property type="entry name" value="Sig_transdc_His_kin-like_C"/>
</dbReference>
<dbReference type="EC" id="2.7.13.3" evidence="2"/>
<evidence type="ECO:0000256" key="3">
    <source>
        <dbReference type="ARBA" id="ARBA00022553"/>
    </source>
</evidence>
<dbReference type="PANTHER" id="PTHR45339">
    <property type="entry name" value="HYBRID SIGNAL TRANSDUCTION HISTIDINE KINASE J"/>
    <property type="match status" value="1"/>
</dbReference>
<keyword evidence="3" id="KW-0597">Phosphoprotein</keyword>
<dbReference type="AlphaFoldDB" id="A0A3M8Q498"/>
<proteinExistence type="predicted"/>
<dbReference type="PANTHER" id="PTHR45339:SF1">
    <property type="entry name" value="HYBRID SIGNAL TRANSDUCTION HISTIDINE KINASE J"/>
    <property type="match status" value="1"/>
</dbReference>
<gene>
    <name evidence="7" type="ORF">EBI00_12355</name>
</gene>
<accession>A0A3M8Q498</accession>
<evidence type="ECO:0000313" key="8">
    <source>
        <dbReference type="Proteomes" id="UP000280507"/>
    </source>
</evidence>
<dbReference type="InterPro" id="IPR003594">
    <property type="entry name" value="HATPase_dom"/>
</dbReference>
<dbReference type="EMBL" id="RIZG01000007">
    <property type="protein sequence ID" value="RNF49720.1"/>
    <property type="molecule type" value="Genomic_DNA"/>
</dbReference>
<evidence type="ECO:0000256" key="4">
    <source>
        <dbReference type="ARBA" id="ARBA00023012"/>
    </source>
</evidence>
<dbReference type="InterPro" id="IPR036097">
    <property type="entry name" value="HisK_dim/P_sf"/>
</dbReference>
<dbReference type="PRINTS" id="PR00344">
    <property type="entry name" value="BCTRLSENSOR"/>
</dbReference>
<dbReference type="InterPro" id="IPR003661">
    <property type="entry name" value="HisK_dim/P_dom"/>
</dbReference>
<dbReference type="Pfam" id="PF02518">
    <property type="entry name" value="HATPase_c"/>
    <property type="match status" value="1"/>
</dbReference>
<keyword evidence="8" id="KW-1185">Reference proteome</keyword>
<protein>
    <recommendedName>
        <fullName evidence="2">histidine kinase</fullName>
        <ecNumber evidence="2">2.7.13.3</ecNumber>
    </recommendedName>
</protein>
<feature type="transmembrane region" description="Helical" evidence="5">
    <location>
        <begin position="187"/>
        <end position="210"/>
    </location>
</feature>
<feature type="domain" description="Histidine kinase" evidence="6">
    <location>
        <begin position="250"/>
        <end position="464"/>
    </location>
</feature>
<dbReference type="InterPro" id="IPR036890">
    <property type="entry name" value="HATPase_C_sf"/>
</dbReference>
<evidence type="ECO:0000259" key="6">
    <source>
        <dbReference type="PROSITE" id="PS50109"/>
    </source>
</evidence>
<name>A0A3M8Q498_9GAMM</name>
<dbReference type="InterPro" id="IPR005467">
    <property type="entry name" value="His_kinase_dom"/>
</dbReference>
<dbReference type="CDD" id="cd00082">
    <property type="entry name" value="HisKA"/>
    <property type="match status" value="1"/>
</dbReference>
<dbReference type="Pfam" id="PF00512">
    <property type="entry name" value="HisKA"/>
    <property type="match status" value="1"/>
</dbReference>
<dbReference type="Gene3D" id="1.10.287.130">
    <property type="match status" value="1"/>
</dbReference>
<comment type="caution">
    <text evidence="7">The sequence shown here is derived from an EMBL/GenBank/DDBJ whole genome shotgun (WGS) entry which is preliminary data.</text>
</comment>
<keyword evidence="5" id="KW-0472">Membrane</keyword>
<keyword evidence="5" id="KW-1133">Transmembrane helix</keyword>
<evidence type="ECO:0000256" key="2">
    <source>
        <dbReference type="ARBA" id="ARBA00012438"/>
    </source>
</evidence>
<keyword evidence="4" id="KW-0902">Two-component regulatory system</keyword>
<dbReference type="Gene3D" id="3.30.565.10">
    <property type="entry name" value="Histidine kinase-like ATPase, C-terminal domain"/>
    <property type="match status" value="1"/>
</dbReference>
<dbReference type="SUPFAM" id="SSF47384">
    <property type="entry name" value="Homodimeric domain of signal transducing histidine kinase"/>
    <property type="match status" value="1"/>
</dbReference>
<sequence>MVRLRKAWFNDKSKMTVSKVNVLVFLSIAFLVVSILIFSELFQRQRLVLSAAEEDALWASYQLDREALKLNNALMLLEHDINVDKIEEARLRFDILYSRINLIKQGQLGSLFSRIPDSEKLLFEIESELQFMDPLLFDDDDIFSDTAISDLIEQSSLLLKRTENIVFEILSIRSTDKVQHRNESIDLFVTLSTLLAVLTITIMFIIYMLFKQLKEVRLSYKKSQDMTIELENAVDYAQKALKIKTEFVSTMSHEMRTPMNAIIGFSHLILADDIPAETRSKTKKIQKAANNLLSLINSILDFEKIESGKIHVEKDLYDLDSVLEFVYHINEEEAKRKNLHFTVSRDFSMSSTFMGDPFRLQQILINLVSNAIKFTQTGFVYVKVCLKDDKLVFEVADSGIGIQENANVFEAFHQADNSTSRIYGGTGLGLSISQKLVALMGGAIDYESTLSVGTRFFVSIPYGVDTDEAEVAGKSVAYEETHFNQISVMKDDNNIIKQLEDMHCHGFCLLEDSHLVGVFKANVISLEYLRKEIEPNKEMSESYLDNVIVLHGDGTFHANGKMTGLLTPKNILRYIDVSLLEMSQKNTRVEVFDTAQIPDITAQTDVLKGRSESSTKGKVTTQQKDLIRKEELRKVTAPFLAKIIDLENSLMNGEADSEMAIHYILAEYPKECDRALLQSALLDIEEYEFDSAVLKIEKYRKTLVI</sequence>
<dbReference type="CDD" id="cd16922">
    <property type="entry name" value="HATPase_EvgS-ArcB-TorS-like"/>
    <property type="match status" value="1"/>
</dbReference>
<organism evidence="7 8">
    <name type="scientific">Marinomonas hwangdonensis</name>
    <dbReference type="NCBI Taxonomy" id="1053647"/>
    <lineage>
        <taxon>Bacteria</taxon>
        <taxon>Pseudomonadati</taxon>
        <taxon>Pseudomonadota</taxon>
        <taxon>Gammaproteobacteria</taxon>
        <taxon>Oceanospirillales</taxon>
        <taxon>Oceanospirillaceae</taxon>
        <taxon>Marinomonas</taxon>
    </lineage>
</organism>
<evidence type="ECO:0000256" key="1">
    <source>
        <dbReference type="ARBA" id="ARBA00000085"/>
    </source>
</evidence>
<dbReference type="SMART" id="SM00388">
    <property type="entry name" value="HisKA"/>
    <property type="match status" value="1"/>
</dbReference>
<dbReference type="GO" id="GO:0000155">
    <property type="term" value="F:phosphorelay sensor kinase activity"/>
    <property type="evidence" value="ECO:0007669"/>
    <property type="project" value="InterPro"/>
</dbReference>
<keyword evidence="5" id="KW-0812">Transmembrane</keyword>
<comment type="catalytic activity">
    <reaction evidence="1">
        <text>ATP + protein L-histidine = ADP + protein N-phospho-L-histidine.</text>
        <dbReference type="EC" id="2.7.13.3"/>
    </reaction>
</comment>
<dbReference type="SMART" id="SM00387">
    <property type="entry name" value="HATPase_c"/>
    <property type="match status" value="1"/>
</dbReference>
<reference evidence="7 8" key="1">
    <citation type="journal article" date="2012" name="Int. J. Syst. Evol. Microbiol.">
        <title>Marinomonas hwangdonensis sp. nov., isolated from seawater.</title>
        <authorList>
            <person name="Jung Y.T."/>
            <person name="Oh T.K."/>
            <person name="Yoon J.H."/>
        </authorList>
    </citation>
    <scope>NUCLEOTIDE SEQUENCE [LARGE SCALE GENOMIC DNA]</scope>
    <source>
        <strain evidence="7 8">HDW-15</strain>
    </source>
</reference>